<name>A0A8X7BPT5_9ARAC</name>
<dbReference type="Gene3D" id="3.30.160.60">
    <property type="entry name" value="Classic Zinc Finger"/>
    <property type="match status" value="1"/>
</dbReference>
<accession>A0A8X7BPT5</accession>
<keyword evidence="1" id="KW-0863">Zinc-finger</keyword>
<reference evidence="3" key="1">
    <citation type="submission" date="2020-08" db="EMBL/GenBank/DDBJ databases">
        <title>Multicomponent nature underlies the extraordinary mechanical properties of spider dragline silk.</title>
        <authorList>
            <person name="Kono N."/>
            <person name="Nakamura H."/>
            <person name="Mori M."/>
            <person name="Yoshida Y."/>
            <person name="Ohtoshi R."/>
            <person name="Malay A.D."/>
            <person name="Moran D.A.P."/>
            <person name="Tomita M."/>
            <person name="Numata K."/>
            <person name="Arakawa K."/>
        </authorList>
    </citation>
    <scope>NUCLEOTIDE SEQUENCE</scope>
</reference>
<dbReference type="EMBL" id="BMAV01001301">
    <property type="protein sequence ID" value="GFY39255.1"/>
    <property type="molecule type" value="Genomic_DNA"/>
</dbReference>
<dbReference type="PROSITE" id="PS50157">
    <property type="entry name" value="ZINC_FINGER_C2H2_2"/>
    <property type="match status" value="1"/>
</dbReference>
<feature type="domain" description="C2H2-type" evidence="2">
    <location>
        <begin position="19"/>
        <end position="47"/>
    </location>
</feature>
<dbReference type="Proteomes" id="UP000886998">
    <property type="component" value="Unassembled WGS sequence"/>
</dbReference>
<protein>
    <submittedName>
        <fullName evidence="3">C2H2-type domain-containing protein</fullName>
    </submittedName>
</protein>
<evidence type="ECO:0000256" key="1">
    <source>
        <dbReference type="PROSITE-ProRule" id="PRU00042"/>
    </source>
</evidence>
<dbReference type="InterPro" id="IPR052797">
    <property type="entry name" value="RegFact_GeneExpr_CellDeath"/>
</dbReference>
<keyword evidence="1" id="KW-0862">Zinc</keyword>
<dbReference type="SUPFAM" id="SSF57667">
    <property type="entry name" value="beta-beta-alpha zinc fingers"/>
    <property type="match status" value="1"/>
</dbReference>
<keyword evidence="4" id="KW-1185">Reference proteome</keyword>
<evidence type="ECO:0000313" key="3">
    <source>
        <dbReference type="EMBL" id="GFY39255.1"/>
    </source>
</evidence>
<organism evidence="3 4">
    <name type="scientific">Trichonephila inaurata madagascariensis</name>
    <dbReference type="NCBI Taxonomy" id="2747483"/>
    <lineage>
        <taxon>Eukaryota</taxon>
        <taxon>Metazoa</taxon>
        <taxon>Ecdysozoa</taxon>
        <taxon>Arthropoda</taxon>
        <taxon>Chelicerata</taxon>
        <taxon>Arachnida</taxon>
        <taxon>Araneae</taxon>
        <taxon>Araneomorphae</taxon>
        <taxon>Entelegynae</taxon>
        <taxon>Araneoidea</taxon>
        <taxon>Nephilidae</taxon>
        <taxon>Trichonephila</taxon>
        <taxon>Trichonephila inaurata</taxon>
    </lineage>
</organism>
<keyword evidence="1" id="KW-0479">Metal-binding</keyword>
<dbReference type="OrthoDB" id="6434392at2759"/>
<dbReference type="PROSITE" id="PS00028">
    <property type="entry name" value="ZINC_FINGER_C2H2_1"/>
    <property type="match status" value="2"/>
</dbReference>
<dbReference type="SMART" id="SM00355">
    <property type="entry name" value="ZnF_C2H2"/>
    <property type="match status" value="2"/>
</dbReference>
<dbReference type="AlphaFoldDB" id="A0A8X7BPT5"/>
<comment type="caution">
    <text evidence="3">The sequence shown here is derived from an EMBL/GenBank/DDBJ whole genome shotgun (WGS) entry which is preliminary data.</text>
</comment>
<gene>
    <name evidence="3" type="primary">AVEN_239909_1</name>
    <name evidence="3" type="ORF">TNIN_251151</name>
</gene>
<dbReference type="PANTHER" id="PTHR33936">
    <property type="entry name" value="PROTEIN CBG17840"/>
    <property type="match status" value="1"/>
</dbReference>
<evidence type="ECO:0000313" key="4">
    <source>
        <dbReference type="Proteomes" id="UP000886998"/>
    </source>
</evidence>
<proteinExistence type="predicted"/>
<dbReference type="InterPro" id="IPR036236">
    <property type="entry name" value="Znf_C2H2_sf"/>
</dbReference>
<dbReference type="PANTHER" id="PTHR33936:SF24">
    <property type="entry name" value="C2H2-TYPE DOMAIN-CONTAINING PROTEIN"/>
    <property type="match status" value="1"/>
</dbReference>
<evidence type="ECO:0000259" key="2">
    <source>
        <dbReference type="PROSITE" id="PS50157"/>
    </source>
</evidence>
<dbReference type="InterPro" id="IPR013087">
    <property type="entry name" value="Znf_C2H2_type"/>
</dbReference>
<sequence>MSSANSLERPFSAPNKPTFSCQKCGITVGYKKNLYAHMRKFHPEEDVVISNNQVCGLCKETFRTIVNLHEHLHQKHDVELNFSNETFYSEEDFFKWKKKIELESGSSFFLRNTSEKCEVKFSYYVCNRSGYSNPKLNRTRQMKASGSVRCGCTCPAVLNVSTYTVEEAKEITVQYQSVHVGHDLEVRKRNPLRRRTSCRPPKLAPKNAIGDRAHNAATPKVILHTGDATLVQASMDSEMNATITECKDLERCIKQLKSIDQVRYAKETIAALKIHLNSMDNATNLPSLPPV</sequence>
<dbReference type="GO" id="GO:0008270">
    <property type="term" value="F:zinc ion binding"/>
    <property type="evidence" value="ECO:0007669"/>
    <property type="project" value="UniProtKB-KW"/>
</dbReference>